<evidence type="ECO:0000256" key="2">
    <source>
        <dbReference type="SAM" id="SignalP"/>
    </source>
</evidence>
<feature type="signal peptide" evidence="2">
    <location>
        <begin position="1"/>
        <end position="17"/>
    </location>
</feature>
<sequence length="217" mass="21104">MLFKSLALVAGASLAVADSTVTLFLPGFDTQSIDAKILGSTSSLTTYLLNCPPNEDSNSCGLPDNGYTVTAGSSTVIYNVSYDSEKIAETCKLDGTTSATCWATVVSGTSTSSESEAFGIATIPYGGFQAVHVTATQTGGAAASTGASASASTASSTGSGSTTTGTSTGTASQSGKTATSAASTTASHSSNAAMPMMTGNGLWVAGGAAAALALIAV</sequence>
<organism evidence="3 4">
    <name type="scientific">Penicillium brasilianum</name>
    <dbReference type="NCBI Taxonomy" id="104259"/>
    <lineage>
        <taxon>Eukaryota</taxon>
        <taxon>Fungi</taxon>
        <taxon>Dikarya</taxon>
        <taxon>Ascomycota</taxon>
        <taxon>Pezizomycotina</taxon>
        <taxon>Eurotiomycetes</taxon>
        <taxon>Eurotiomycetidae</taxon>
        <taxon>Eurotiales</taxon>
        <taxon>Aspergillaceae</taxon>
        <taxon>Penicillium</taxon>
    </lineage>
</organism>
<evidence type="ECO:0000313" key="3">
    <source>
        <dbReference type="EMBL" id="CEJ61277.1"/>
    </source>
</evidence>
<accession>A0A0F7U1V8</accession>
<protein>
    <recommendedName>
        <fullName evidence="5">GPI anchored glycoprotein</fullName>
    </recommendedName>
</protein>
<dbReference type="PANTHER" id="PTHR40640">
    <property type="entry name" value="ANCHORED GLYCOPROTEIN, PUTATIVE (AFU_ORTHOLOGUE AFUA_8G04860)-RELATED"/>
    <property type="match status" value="1"/>
</dbReference>
<dbReference type="Proteomes" id="UP000042958">
    <property type="component" value="Unassembled WGS sequence"/>
</dbReference>
<gene>
    <name evidence="3" type="ORF">PMG11_09814</name>
</gene>
<feature type="chain" id="PRO_5002523191" description="GPI anchored glycoprotein" evidence="2">
    <location>
        <begin position="18"/>
        <end position="217"/>
    </location>
</feature>
<keyword evidence="2" id="KW-0732">Signal</keyword>
<reference evidence="4" key="1">
    <citation type="journal article" date="2015" name="Genome Announc.">
        <title>Draft genome sequence of the fungus Penicillium brasilianum MG11.</title>
        <authorList>
            <person name="Horn F."/>
            <person name="Linde J."/>
            <person name="Mattern D.J."/>
            <person name="Walther G."/>
            <person name="Guthke R."/>
            <person name="Brakhage A.A."/>
            <person name="Valiante V."/>
        </authorList>
    </citation>
    <scope>NUCLEOTIDE SEQUENCE [LARGE SCALE GENOMIC DNA]</scope>
    <source>
        <strain evidence="4">MG11</strain>
    </source>
</reference>
<evidence type="ECO:0008006" key="5">
    <source>
        <dbReference type="Google" id="ProtNLM"/>
    </source>
</evidence>
<dbReference type="OrthoDB" id="4991875at2759"/>
<evidence type="ECO:0000256" key="1">
    <source>
        <dbReference type="SAM" id="MobiDB-lite"/>
    </source>
</evidence>
<dbReference type="AlphaFoldDB" id="A0A0F7U1V8"/>
<name>A0A0F7U1V8_PENBI</name>
<dbReference type="PANTHER" id="PTHR40640:SF1">
    <property type="entry name" value="ANCHORED GLYCOPROTEIN, PUTATIVE (AFU_ORTHOLOGUE AFUA_8G04860)-RELATED"/>
    <property type="match status" value="1"/>
</dbReference>
<dbReference type="EMBL" id="CDHK01000010">
    <property type="protein sequence ID" value="CEJ61277.1"/>
    <property type="molecule type" value="Genomic_DNA"/>
</dbReference>
<feature type="region of interest" description="Disordered" evidence="1">
    <location>
        <begin position="149"/>
        <end position="190"/>
    </location>
</feature>
<proteinExistence type="predicted"/>
<keyword evidence="4" id="KW-1185">Reference proteome</keyword>
<dbReference type="STRING" id="104259.A0A0F7U1V8"/>
<evidence type="ECO:0000313" key="4">
    <source>
        <dbReference type="Proteomes" id="UP000042958"/>
    </source>
</evidence>